<evidence type="ECO:0000313" key="2">
    <source>
        <dbReference type="EMBL" id="MFC0269111.1"/>
    </source>
</evidence>
<dbReference type="RefSeq" id="WP_380059732.1">
    <property type="nucleotide sequence ID" value="NZ_JBHLVX010000051.1"/>
</dbReference>
<dbReference type="Pfam" id="PF08808">
    <property type="entry name" value="RES"/>
    <property type="match status" value="1"/>
</dbReference>
<protein>
    <submittedName>
        <fullName evidence="2">RES family NAD+ phosphorylase</fullName>
    </submittedName>
</protein>
<evidence type="ECO:0000259" key="1">
    <source>
        <dbReference type="SMART" id="SM00953"/>
    </source>
</evidence>
<comment type="caution">
    <text evidence="2">The sequence shown here is derived from an EMBL/GenBank/DDBJ whole genome shotgun (WGS) entry which is preliminary data.</text>
</comment>
<dbReference type="SMART" id="SM00953">
    <property type="entry name" value="RES"/>
    <property type="match status" value="1"/>
</dbReference>
<reference evidence="2 3" key="1">
    <citation type="submission" date="2024-09" db="EMBL/GenBank/DDBJ databases">
        <authorList>
            <person name="Sun Q."/>
            <person name="Mori K."/>
        </authorList>
    </citation>
    <scope>NUCLEOTIDE SEQUENCE [LARGE SCALE GENOMIC DNA]</scope>
    <source>
        <strain evidence="2 3">CCM 7415</strain>
    </source>
</reference>
<sequence length="158" mass="17608">MRLYRIGPARWLPVLSGRGASFESGGRWNEPGDPVLYLGTSVSLAMLEMSHYLPSPRLVPASYRIGIFEVPDDAIDRWSLADLPDDWNIYPHPAATRAMGSEWLRAHHNLVLLVPSCAVPGGLEEIAVINPLHPRMNEAGLIEATRKALYNPRAFREI</sequence>
<dbReference type="Proteomes" id="UP001589814">
    <property type="component" value="Unassembled WGS sequence"/>
</dbReference>
<name>A0ABV6G616_9GAMM</name>
<evidence type="ECO:0000313" key="3">
    <source>
        <dbReference type="Proteomes" id="UP001589814"/>
    </source>
</evidence>
<accession>A0ABV6G616</accession>
<gene>
    <name evidence="2" type="ORF">ACFFHW_14140</name>
</gene>
<proteinExistence type="predicted"/>
<organism evidence="2 3">
    <name type="scientific">Kushneria aurantia</name>
    <dbReference type="NCBI Taxonomy" id="504092"/>
    <lineage>
        <taxon>Bacteria</taxon>
        <taxon>Pseudomonadati</taxon>
        <taxon>Pseudomonadota</taxon>
        <taxon>Gammaproteobacteria</taxon>
        <taxon>Oceanospirillales</taxon>
        <taxon>Halomonadaceae</taxon>
        <taxon>Kushneria</taxon>
    </lineage>
</organism>
<dbReference type="EMBL" id="JBHLVX010000051">
    <property type="protein sequence ID" value="MFC0269111.1"/>
    <property type="molecule type" value="Genomic_DNA"/>
</dbReference>
<feature type="domain" description="RES" evidence="1">
    <location>
        <begin position="14"/>
        <end position="144"/>
    </location>
</feature>
<dbReference type="InterPro" id="IPR014914">
    <property type="entry name" value="RES_dom"/>
</dbReference>
<keyword evidence="3" id="KW-1185">Reference proteome</keyword>